<sequence length="631" mass="69353">MLKRWAVLFTLACMVLGIMPVAADAASAKVVVQLSVGSGVVTINGATSAIQKPYQANGTTLVPLSVITKAFGAGLKLEKNKIITLTYNKTKVVLTIGSKTVQVNGKASAIAIAPTVVNNVTMVPLRVIAQAFGAAISTNGKQIIIVGTPAGVSSSAGGQEGSTGINVDAGKTSVGDSYFGWSMSYPSDLTMSFQTDNGDATVWSNISENASIIVNIAPIDQAYTKEEIRDFIFGMTPEDAFILEKKTITTGGAEFEKMVVKTRDGWFYEFRAIQQNNRIYIIAAGVKSATRDGLNKYQSVLDSFKLSFDASNASLKDITKVKDGYMVVADQDYGLTMQTPADWVRDDESPYPDFGNEDYSFTFRVYSAVSGQTLEQWVTKERTDLEAYFAANYIRNVSESTIEIGNGPARVLSFEYTYDQKEWFTNHEIYYIEDEHKYMASYFYPSNIAVAGDVLYKQIAPTLEIDTESVDANFSEIEDTSDSTATVTKTSRKYGYSITLPETWFGIEKDFEQSMVQYGTPYGIFVIDIADEGMSASDFSRVLPQYVANSSEMTSAGATVKDNTQFTVNGRTFYKIVIEVPRPDEDLNPYVSTYYVTEKNGKVAVMMTTIYMANDTPANREKIENVVKSFT</sequence>
<name>A0A5S5CB88_9BACL</name>
<organism evidence="3 4">
    <name type="scientific">Paenibacillus methanolicus</name>
    <dbReference type="NCBI Taxonomy" id="582686"/>
    <lineage>
        <taxon>Bacteria</taxon>
        <taxon>Bacillati</taxon>
        <taxon>Bacillota</taxon>
        <taxon>Bacilli</taxon>
        <taxon>Bacillales</taxon>
        <taxon>Paenibacillaceae</taxon>
        <taxon>Paenibacillus</taxon>
    </lineage>
</organism>
<dbReference type="RefSeq" id="WP_148929680.1">
    <property type="nucleotide sequence ID" value="NZ_VNHS01000004.1"/>
</dbReference>
<dbReference type="Pfam" id="PF07833">
    <property type="entry name" value="Cu_amine_oxidN1"/>
    <property type="match status" value="1"/>
</dbReference>
<dbReference type="Gene3D" id="3.30.457.10">
    <property type="entry name" value="Copper amine oxidase-like, N-terminal domain"/>
    <property type="match status" value="1"/>
</dbReference>
<dbReference type="InterPro" id="IPR036582">
    <property type="entry name" value="Mao_N_sf"/>
</dbReference>
<accession>A0A5S5CB88</accession>
<dbReference type="Proteomes" id="UP000323257">
    <property type="component" value="Unassembled WGS sequence"/>
</dbReference>
<evidence type="ECO:0000256" key="1">
    <source>
        <dbReference type="SAM" id="SignalP"/>
    </source>
</evidence>
<evidence type="ECO:0000313" key="4">
    <source>
        <dbReference type="Proteomes" id="UP000323257"/>
    </source>
</evidence>
<evidence type="ECO:0000259" key="2">
    <source>
        <dbReference type="Pfam" id="PF07833"/>
    </source>
</evidence>
<comment type="caution">
    <text evidence="3">The sequence shown here is derived from an EMBL/GenBank/DDBJ whole genome shotgun (WGS) entry which is preliminary data.</text>
</comment>
<dbReference type="OrthoDB" id="1736367at2"/>
<feature type="chain" id="PRO_5024342586" evidence="1">
    <location>
        <begin position="26"/>
        <end position="631"/>
    </location>
</feature>
<keyword evidence="4" id="KW-1185">Reference proteome</keyword>
<protein>
    <submittedName>
        <fullName evidence="3">Copper amine oxidase-like protein</fullName>
    </submittedName>
</protein>
<dbReference type="AlphaFoldDB" id="A0A5S5CB88"/>
<dbReference type="SUPFAM" id="SSF55383">
    <property type="entry name" value="Copper amine oxidase, domain N"/>
    <property type="match status" value="2"/>
</dbReference>
<evidence type="ECO:0000313" key="3">
    <source>
        <dbReference type="EMBL" id="TYP75772.1"/>
    </source>
</evidence>
<dbReference type="EMBL" id="VNHS01000004">
    <property type="protein sequence ID" value="TYP75772.1"/>
    <property type="molecule type" value="Genomic_DNA"/>
</dbReference>
<feature type="domain" description="Copper amine oxidase-like N-terminal" evidence="2">
    <location>
        <begin position="43"/>
        <end position="142"/>
    </location>
</feature>
<gene>
    <name evidence="3" type="ORF">BCM02_104453</name>
</gene>
<dbReference type="Gene3D" id="3.40.1000.10">
    <property type="entry name" value="Mog1/PsbP, alpha/beta/alpha sandwich"/>
    <property type="match status" value="1"/>
</dbReference>
<feature type="signal peptide" evidence="1">
    <location>
        <begin position="1"/>
        <end position="25"/>
    </location>
</feature>
<reference evidence="3 4" key="1">
    <citation type="submission" date="2019-07" db="EMBL/GenBank/DDBJ databases">
        <title>Genomic Encyclopedia of Type Strains, Phase III (KMG-III): the genomes of soil and plant-associated and newly described type strains.</title>
        <authorList>
            <person name="Whitman W."/>
        </authorList>
    </citation>
    <scope>NUCLEOTIDE SEQUENCE [LARGE SCALE GENOMIC DNA]</scope>
    <source>
        <strain evidence="3 4">BL24</strain>
    </source>
</reference>
<dbReference type="InterPro" id="IPR012854">
    <property type="entry name" value="Cu_amine_oxidase-like_N"/>
</dbReference>
<proteinExistence type="predicted"/>
<keyword evidence="1" id="KW-0732">Signal</keyword>